<dbReference type="PANTHER" id="PTHR11616:SF240">
    <property type="entry name" value="BLOATED TUBULES, ISOFORM B-RELATED"/>
    <property type="match status" value="1"/>
</dbReference>
<keyword evidence="2 8" id="KW-0813">Transport</keyword>
<keyword evidence="4 9" id="KW-1133">Transmembrane helix</keyword>
<feature type="binding site" evidence="6">
    <location>
        <position position="404"/>
    </location>
    <ligand>
        <name>Na(+)</name>
        <dbReference type="ChEBI" id="CHEBI:29101"/>
        <label>1</label>
    </ligand>
</feature>
<dbReference type="EnsemblMetazoa" id="XM_038199575.1">
    <property type="protein sequence ID" value="XP_038055503.1"/>
    <property type="gene ID" value="LOC119727616"/>
</dbReference>
<dbReference type="RefSeq" id="XP_038055503.1">
    <property type="nucleotide sequence ID" value="XM_038199575.1"/>
</dbReference>
<feature type="transmembrane region" description="Helical" evidence="9">
    <location>
        <begin position="508"/>
        <end position="529"/>
    </location>
</feature>
<keyword evidence="8" id="KW-0769">Symport</keyword>
<comment type="subcellular location">
    <subcellularLocation>
        <location evidence="1">Membrane</location>
        <topology evidence="1">Multi-pass membrane protein</topology>
    </subcellularLocation>
</comment>
<feature type="transmembrane region" description="Helical" evidence="9">
    <location>
        <begin position="253"/>
        <end position="280"/>
    </location>
</feature>
<evidence type="ECO:0000256" key="5">
    <source>
        <dbReference type="ARBA" id="ARBA00023136"/>
    </source>
</evidence>
<evidence type="ECO:0000256" key="6">
    <source>
        <dbReference type="PIRSR" id="PIRSR600175-1"/>
    </source>
</evidence>
<keyword evidence="7" id="KW-1015">Disulfide bond</keyword>
<feature type="binding site" evidence="6">
    <location>
        <position position="303"/>
    </location>
    <ligand>
        <name>Na(+)</name>
        <dbReference type="ChEBI" id="CHEBI:29101"/>
        <label>1</label>
    </ligand>
</feature>
<dbReference type="InterPro" id="IPR037272">
    <property type="entry name" value="SNS_sf"/>
</dbReference>
<protein>
    <recommendedName>
        <fullName evidence="8">Transporter</fullName>
    </recommendedName>
</protein>
<organism evidence="10 11">
    <name type="scientific">Patiria miniata</name>
    <name type="common">Bat star</name>
    <name type="synonym">Asterina miniata</name>
    <dbReference type="NCBI Taxonomy" id="46514"/>
    <lineage>
        <taxon>Eukaryota</taxon>
        <taxon>Metazoa</taxon>
        <taxon>Echinodermata</taxon>
        <taxon>Eleutherozoa</taxon>
        <taxon>Asterozoa</taxon>
        <taxon>Asteroidea</taxon>
        <taxon>Valvatacea</taxon>
        <taxon>Valvatida</taxon>
        <taxon>Asterinidae</taxon>
        <taxon>Patiria</taxon>
    </lineage>
</organism>
<dbReference type="Pfam" id="PF00209">
    <property type="entry name" value="SNF"/>
    <property type="match status" value="1"/>
</dbReference>
<feature type="transmembrane region" description="Helical" evidence="9">
    <location>
        <begin position="549"/>
        <end position="568"/>
    </location>
</feature>
<evidence type="ECO:0000313" key="11">
    <source>
        <dbReference type="Proteomes" id="UP000887568"/>
    </source>
</evidence>
<dbReference type="PRINTS" id="PR00176">
    <property type="entry name" value="NANEUSMPORT"/>
</dbReference>
<dbReference type="Proteomes" id="UP000887568">
    <property type="component" value="Unplaced"/>
</dbReference>
<dbReference type="GO" id="GO:0015375">
    <property type="term" value="F:glycine:sodium symporter activity"/>
    <property type="evidence" value="ECO:0007669"/>
    <property type="project" value="TreeGrafter"/>
</dbReference>
<evidence type="ECO:0000256" key="7">
    <source>
        <dbReference type="PIRSR" id="PIRSR600175-2"/>
    </source>
</evidence>
<keyword evidence="6" id="KW-0915">Sodium</keyword>
<feature type="transmembrane region" description="Helical" evidence="9">
    <location>
        <begin position="82"/>
        <end position="103"/>
    </location>
</feature>
<name>A0A913ZUX6_PATMI</name>
<dbReference type="GO" id="GO:0046872">
    <property type="term" value="F:metal ion binding"/>
    <property type="evidence" value="ECO:0007669"/>
    <property type="project" value="UniProtKB-KW"/>
</dbReference>
<dbReference type="GO" id="GO:0005886">
    <property type="term" value="C:plasma membrane"/>
    <property type="evidence" value="ECO:0007669"/>
    <property type="project" value="TreeGrafter"/>
</dbReference>
<evidence type="ECO:0000256" key="4">
    <source>
        <dbReference type="ARBA" id="ARBA00022989"/>
    </source>
</evidence>
<keyword evidence="6" id="KW-0479">Metal-binding</keyword>
<feature type="transmembrane region" description="Helical" evidence="9">
    <location>
        <begin position="464"/>
        <end position="487"/>
    </location>
</feature>
<accession>A0A913ZUX6</accession>
<evidence type="ECO:0000313" key="10">
    <source>
        <dbReference type="EnsemblMetazoa" id="XP_038055503.1"/>
    </source>
</evidence>
<reference evidence="10" key="1">
    <citation type="submission" date="2022-11" db="UniProtKB">
        <authorList>
            <consortium name="EnsemblMetazoa"/>
        </authorList>
    </citation>
    <scope>IDENTIFICATION</scope>
</reference>
<feature type="transmembrane region" description="Helical" evidence="9">
    <location>
        <begin position="300"/>
        <end position="317"/>
    </location>
</feature>
<feature type="binding site" evidence="6">
    <location>
        <position position="60"/>
    </location>
    <ligand>
        <name>Na(+)</name>
        <dbReference type="ChEBI" id="CHEBI:29101"/>
        <label>1</label>
    </ligand>
</feature>
<evidence type="ECO:0000256" key="1">
    <source>
        <dbReference type="ARBA" id="ARBA00004141"/>
    </source>
</evidence>
<comment type="similarity">
    <text evidence="8">Belongs to the sodium:neurotransmitter symporter (SNF) (TC 2.A.22) family.</text>
</comment>
<sequence length="627" mass="70184">MTETHGGVVAPPDGGKYMMQLNDSELQNGIKPAQGKGDENEARGNWSGKLDFLLSCVSFAVGLGNVWRFPFLCFENGGGAFLIPYILMIFMAGLPLFFLELSFGQFASQGCLSIWAISPIFKGLGFGMLIVCALVTLYYNVIIAYALFYFFASFTSDVPWRTCGNEWNTDNCTIFDKDNNMTVNGTYENNTHAVRPSQEFFNKYVLGMSDGMHIMGPVKWDLALCLLLAWVLVFLSLVKGIKTSGKVVYVTSIFPYFVLLCLLIRGVTLEGAIDGIIYYIKPDLERLKHAKVWQDAAVQIFYSLGTAFGSLHTLASYNKFHNNCYRDAIIVTFINCGTSVFAGFVIFSVIGFMANDAGVSVEKVVASGPGLAFIAYPEAIARMPLSTLWALLFFIMILMLGIGSEFCMFETVITGMVDELEKFNTVFRKKKWLVTLAMAVVMYLLGLTMVTSGGIYLLTIMNAFSAGLSVLIIAMLECFVIAYVYGADRFLDDLNVMLGFRPGFYWKACWKLVSPAFLTFIIIFTFVGYSRMTYNKVYLYPVWAECLGWLMTLASILPIVVYPIYYLLKQEGTFMERLRKSLRPTKEWGPALDSHRKEAGFPVLPEDNHAANPDEVRKLYKEAESNV</sequence>
<feature type="binding site" evidence="6">
    <location>
        <position position="65"/>
    </location>
    <ligand>
        <name>Na(+)</name>
        <dbReference type="ChEBI" id="CHEBI:29101"/>
        <label>1</label>
    </ligand>
</feature>
<evidence type="ECO:0000256" key="9">
    <source>
        <dbReference type="SAM" id="Phobius"/>
    </source>
</evidence>
<dbReference type="PANTHER" id="PTHR11616">
    <property type="entry name" value="SODIUM/CHLORIDE DEPENDENT TRANSPORTER"/>
    <property type="match status" value="1"/>
</dbReference>
<proteinExistence type="inferred from homology"/>
<feature type="disulfide bond" evidence="7">
    <location>
        <begin position="163"/>
        <end position="172"/>
    </location>
</feature>
<feature type="transmembrane region" description="Helical" evidence="9">
    <location>
        <begin position="329"/>
        <end position="354"/>
    </location>
</feature>
<dbReference type="AlphaFoldDB" id="A0A913ZUX6"/>
<dbReference type="OMA" id="IIAMLEC"/>
<dbReference type="PROSITE" id="PS00754">
    <property type="entry name" value="NA_NEUROTRAN_SYMP_2"/>
    <property type="match status" value="1"/>
</dbReference>
<feature type="binding site" evidence="6">
    <location>
        <position position="335"/>
    </location>
    <ligand>
        <name>Na(+)</name>
        <dbReference type="ChEBI" id="CHEBI:29101"/>
        <label>1</label>
    </ligand>
</feature>
<dbReference type="InterPro" id="IPR000175">
    <property type="entry name" value="Na/ntran_symport"/>
</dbReference>
<dbReference type="SUPFAM" id="SSF161070">
    <property type="entry name" value="SNF-like"/>
    <property type="match status" value="1"/>
</dbReference>
<keyword evidence="5 9" id="KW-0472">Membrane</keyword>
<feature type="transmembrane region" description="Helical" evidence="9">
    <location>
        <begin position="388"/>
        <end position="413"/>
    </location>
</feature>
<feature type="transmembrane region" description="Helical" evidence="9">
    <location>
        <begin position="433"/>
        <end position="458"/>
    </location>
</feature>
<feature type="binding site" evidence="6">
    <location>
        <position position="400"/>
    </location>
    <ligand>
        <name>Na(+)</name>
        <dbReference type="ChEBI" id="CHEBI:29101"/>
        <label>1</label>
    </ligand>
</feature>
<dbReference type="PROSITE" id="PS50267">
    <property type="entry name" value="NA_NEUROTRAN_SYMP_3"/>
    <property type="match status" value="1"/>
</dbReference>
<feature type="transmembrane region" description="Helical" evidence="9">
    <location>
        <begin position="220"/>
        <end position="241"/>
    </location>
</feature>
<dbReference type="PROSITE" id="PS00610">
    <property type="entry name" value="NA_NEUROTRAN_SYMP_1"/>
    <property type="match status" value="1"/>
</dbReference>
<dbReference type="OrthoDB" id="6581954at2759"/>
<evidence type="ECO:0000256" key="3">
    <source>
        <dbReference type="ARBA" id="ARBA00022692"/>
    </source>
</evidence>
<feature type="transmembrane region" description="Helical" evidence="9">
    <location>
        <begin position="52"/>
        <end position="70"/>
    </location>
</feature>
<dbReference type="GeneID" id="119727616"/>
<keyword evidence="11" id="KW-1185">Reference proteome</keyword>
<evidence type="ECO:0000256" key="2">
    <source>
        <dbReference type="ARBA" id="ARBA00022448"/>
    </source>
</evidence>
<keyword evidence="3 8" id="KW-0812">Transmembrane</keyword>
<feature type="binding site" evidence="6">
    <location>
        <position position="61"/>
    </location>
    <ligand>
        <name>Na(+)</name>
        <dbReference type="ChEBI" id="CHEBI:29101"/>
        <label>1</label>
    </ligand>
</feature>
<feature type="transmembrane region" description="Helical" evidence="9">
    <location>
        <begin position="124"/>
        <end position="151"/>
    </location>
</feature>
<evidence type="ECO:0000256" key="8">
    <source>
        <dbReference type="RuleBase" id="RU003732"/>
    </source>
</evidence>